<feature type="domain" description="BESS" evidence="3">
    <location>
        <begin position="143"/>
        <end position="182"/>
    </location>
</feature>
<sequence length="230" mass="25552">MRERRKLKTPASGSETDGAQVSWPFFSMLTFLDDSLRMRQTKQNIPDDGEETTPTMNITQEVGDSEEGVGTDDCATQDENSASCNIRSDPRQQEVDTSGPPTPIAGTLVSLTRKRKNVTPANDIDKQYLQQLDKLSSAASDSNDPDILFFKGLLLPVKKLDSLENLNSKEEVAQLLQRKLQPTAHSLTSYDSFQSSLSAHNAQRPVTQYINTSPFFTQDFYDTQATQSHG</sequence>
<feature type="compositionally biased region" description="Polar residues" evidence="2">
    <location>
        <begin position="52"/>
        <end position="62"/>
    </location>
</feature>
<accession>A0ABQ9IBS0</accession>
<evidence type="ECO:0000313" key="4">
    <source>
        <dbReference type="EMBL" id="KAJ8894124.1"/>
    </source>
</evidence>
<name>A0ABQ9IBS0_9NEOP</name>
<evidence type="ECO:0000259" key="3">
    <source>
        <dbReference type="PROSITE" id="PS51031"/>
    </source>
</evidence>
<feature type="compositionally biased region" description="Polar residues" evidence="2">
    <location>
        <begin position="77"/>
        <end position="86"/>
    </location>
</feature>
<comment type="subcellular location">
    <subcellularLocation>
        <location evidence="1">Nucleus</location>
    </subcellularLocation>
</comment>
<dbReference type="InterPro" id="IPR004210">
    <property type="entry name" value="BESS_motif"/>
</dbReference>
<evidence type="ECO:0000256" key="1">
    <source>
        <dbReference type="PROSITE-ProRule" id="PRU00371"/>
    </source>
</evidence>
<evidence type="ECO:0000313" key="5">
    <source>
        <dbReference type="Proteomes" id="UP001159363"/>
    </source>
</evidence>
<dbReference type="PROSITE" id="PS51031">
    <property type="entry name" value="BESS"/>
    <property type="match status" value="1"/>
</dbReference>
<comment type="caution">
    <text evidence="4">The sequence shown here is derived from an EMBL/GenBank/DDBJ whole genome shotgun (WGS) entry which is preliminary data.</text>
</comment>
<evidence type="ECO:0000256" key="2">
    <source>
        <dbReference type="SAM" id="MobiDB-lite"/>
    </source>
</evidence>
<protein>
    <recommendedName>
        <fullName evidence="3">BESS domain-containing protein</fullName>
    </recommendedName>
</protein>
<dbReference type="EMBL" id="JARBHB010000002">
    <property type="protein sequence ID" value="KAJ8894124.1"/>
    <property type="molecule type" value="Genomic_DNA"/>
</dbReference>
<keyword evidence="5" id="KW-1185">Reference proteome</keyword>
<dbReference type="Proteomes" id="UP001159363">
    <property type="component" value="Chromosome 2"/>
</dbReference>
<feature type="region of interest" description="Disordered" evidence="2">
    <location>
        <begin position="40"/>
        <end position="108"/>
    </location>
</feature>
<proteinExistence type="predicted"/>
<reference evidence="4 5" key="1">
    <citation type="submission" date="2023-02" db="EMBL/GenBank/DDBJ databases">
        <title>LHISI_Scaffold_Assembly.</title>
        <authorList>
            <person name="Stuart O.P."/>
            <person name="Cleave R."/>
            <person name="Magrath M.J.L."/>
            <person name="Mikheyev A.S."/>
        </authorList>
    </citation>
    <scope>NUCLEOTIDE SEQUENCE [LARGE SCALE GENOMIC DNA]</scope>
    <source>
        <strain evidence="4">Daus_M_001</strain>
        <tissue evidence="4">Leg muscle</tissue>
    </source>
</reference>
<gene>
    <name evidence="4" type="ORF">PR048_006734</name>
</gene>
<keyword evidence="1" id="KW-0539">Nucleus</keyword>
<organism evidence="4 5">
    <name type="scientific">Dryococelus australis</name>
    <dbReference type="NCBI Taxonomy" id="614101"/>
    <lineage>
        <taxon>Eukaryota</taxon>
        <taxon>Metazoa</taxon>
        <taxon>Ecdysozoa</taxon>
        <taxon>Arthropoda</taxon>
        <taxon>Hexapoda</taxon>
        <taxon>Insecta</taxon>
        <taxon>Pterygota</taxon>
        <taxon>Neoptera</taxon>
        <taxon>Polyneoptera</taxon>
        <taxon>Phasmatodea</taxon>
        <taxon>Verophasmatodea</taxon>
        <taxon>Anareolatae</taxon>
        <taxon>Phasmatidae</taxon>
        <taxon>Eurycanthinae</taxon>
        <taxon>Dryococelus</taxon>
    </lineage>
</organism>